<dbReference type="Pfam" id="PF15491">
    <property type="entry name" value="CTC1_2"/>
    <property type="match status" value="1"/>
</dbReference>
<dbReference type="Gramene" id="mRNA:HanXRQr2_Chr09g0405431">
    <property type="protein sequence ID" value="mRNA:HanXRQr2_Chr09g0405431"/>
    <property type="gene ID" value="HanXRQr2_Chr09g0405431"/>
</dbReference>
<dbReference type="STRING" id="4232.A0A251TZC8"/>
<gene>
    <name evidence="11" type="primary">CTC1</name>
    <name evidence="11" type="ORF">HannXRQ_Chr09g0268131</name>
    <name evidence="10" type="ORF">HanXRQr2_Chr09g0405431</name>
</gene>
<dbReference type="InterPro" id="IPR042617">
    <property type="entry name" value="CTC1-like"/>
</dbReference>
<comment type="similarity">
    <text evidence="3">Belongs to the CTC1 family.</text>
</comment>
<dbReference type="FunCoup" id="A0A251TZC8">
    <property type="interactions" value="1772"/>
</dbReference>
<keyword evidence="8" id="KW-0539">Nucleus</keyword>
<dbReference type="InParanoid" id="A0A251TZC8"/>
<comment type="subcellular location">
    <subcellularLocation>
        <location evidence="2">Chromosome</location>
        <location evidence="2">Telomere</location>
    </subcellularLocation>
    <subcellularLocation>
        <location evidence="1">Nucleus</location>
    </subcellularLocation>
</comment>
<dbReference type="PANTHER" id="PTHR14865:SF2">
    <property type="entry name" value="CST COMPLEX SUBUNIT CTC1"/>
    <property type="match status" value="1"/>
</dbReference>
<evidence type="ECO:0000256" key="2">
    <source>
        <dbReference type="ARBA" id="ARBA00004574"/>
    </source>
</evidence>
<reference evidence="10" key="3">
    <citation type="submission" date="2020-06" db="EMBL/GenBank/DDBJ databases">
        <title>Helianthus annuus Genome sequencing and assembly Release 2.</title>
        <authorList>
            <person name="Gouzy J."/>
            <person name="Langlade N."/>
            <person name="Munos S."/>
        </authorList>
    </citation>
    <scope>NUCLEOTIDE SEQUENCE</scope>
    <source>
        <tissue evidence="10">Leaves</tissue>
    </source>
</reference>
<evidence type="ECO:0000313" key="10">
    <source>
        <dbReference type="EMBL" id="KAF5792386.1"/>
    </source>
</evidence>
<dbReference type="GO" id="GO:0010833">
    <property type="term" value="P:telomere maintenance via telomere lengthening"/>
    <property type="evidence" value="ECO:0000318"/>
    <property type="project" value="GO_Central"/>
</dbReference>
<protein>
    <recommendedName>
        <fullName evidence="4">CST complex subunit CTC1</fullName>
    </recommendedName>
</protein>
<evidence type="ECO:0000256" key="7">
    <source>
        <dbReference type="ARBA" id="ARBA00023125"/>
    </source>
</evidence>
<dbReference type="GO" id="GO:0045740">
    <property type="term" value="P:positive regulation of DNA replication"/>
    <property type="evidence" value="ECO:0000318"/>
    <property type="project" value="GO_Central"/>
</dbReference>
<accession>A0A251TZC8</accession>
<dbReference type="AlphaFoldDB" id="A0A251TZC8"/>
<evidence type="ECO:0000256" key="3">
    <source>
        <dbReference type="ARBA" id="ARBA00006332"/>
    </source>
</evidence>
<reference evidence="10 12" key="1">
    <citation type="journal article" date="2017" name="Nature">
        <title>The sunflower genome provides insights into oil metabolism, flowering and Asterid evolution.</title>
        <authorList>
            <person name="Badouin H."/>
            <person name="Gouzy J."/>
            <person name="Grassa C.J."/>
            <person name="Murat F."/>
            <person name="Staton S.E."/>
            <person name="Cottret L."/>
            <person name="Lelandais-Briere C."/>
            <person name="Owens G.L."/>
            <person name="Carrere S."/>
            <person name="Mayjonade B."/>
            <person name="Legrand L."/>
            <person name="Gill N."/>
            <person name="Kane N.C."/>
            <person name="Bowers J.E."/>
            <person name="Hubner S."/>
            <person name="Bellec A."/>
            <person name="Berard A."/>
            <person name="Berges H."/>
            <person name="Blanchet N."/>
            <person name="Boniface M.C."/>
            <person name="Brunel D."/>
            <person name="Catrice O."/>
            <person name="Chaidir N."/>
            <person name="Claudel C."/>
            <person name="Donnadieu C."/>
            <person name="Faraut T."/>
            <person name="Fievet G."/>
            <person name="Helmstetter N."/>
            <person name="King M."/>
            <person name="Knapp S.J."/>
            <person name="Lai Z."/>
            <person name="Le Paslier M.C."/>
            <person name="Lippi Y."/>
            <person name="Lorenzon L."/>
            <person name="Mandel J.R."/>
            <person name="Marage G."/>
            <person name="Marchand G."/>
            <person name="Marquand E."/>
            <person name="Bret-Mestries E."/>
            <person name="Morien E."/>
            <person name="Nambeesan S."/>
            <person name="Nguyen T."/>
            <person name="Pegot-Espagnet P."/>
            <person name="Pouilly N."/>
            <person name="Raftis F."/>
            <person name="Sallet E."/>
            <person name="Schiex T."/>
            <person name="Thomas J."/>
            <person name="Vandecasteele C."/>
            <person name="Vares D."/>
            <person name="Vear F."/>
            <person name="Vautrin S."/>
            <person name="Crespi M."/>
            <person name="Mangin B."/>
            <person name="Burke J.M."/>
            <person name="Salse J."/>
            <person name="Munos S."/>
            <person name="Vincourt P."/>
            <person name="Rieseberg L.H."/>
            <person name="Langlade N.B."/>
        </authorList>
    </citation>
    <scope>NUCLEOTIDE SEQUENCE [LARGE SCALE GENOMIC DNA]</scope>
    <source>
        <strain evidence="12">cv. SF193</strain>
        <tissue evidence="10">Leaves</tissue>
    </source>
</reference>
<feature type="region of interest" description="Disordered" evidence="9">
    <location>
        <begin position="24"/>
        <end position="58"/>
    </location>
</feature>
<dbReference type="GO" id="GO:1990879">
    <property type="term" value="C:CST complex"/>
    <property type="evidence" value="ECO:0000318"/>
    <property type="project" value="GO_Central"/>
</dbReference>
<dbReference type="EMBL" id="MNCJ02000324">
    <property type="protein sequence ID" value="KAF5792386.1"/>
    <property type="molecule type" value="Genomic_DNA"/>
</dbReference>
<dbReference type="EMBL" id="CM007898">
    <property type="protein sequence ID" value="OTG16139.1"/>
    <property type="molecule type" value="Genomic_DNA"/>
</dbReference>
<keyword evidence="6" id="KW-0779">Telomere</keyword>
<dbReference type="OrthoDB" id="2314520at2759"/>
<evidence type="ECO:0000256" key="5">
    <source>
        <dbReference type="ARBA" id="ARBA00022454"/>
    </source>
</evidence>
<evidence type="ECO:0000256" key="6">
    <source>
        <dbReference type="ARBA" id="ARBA00022895"/>
    </source>
</evidence>
<keyword evidence="7" id="KW-0238">DNA-binding</keyword>
<name>A0A251TZC8_HELAN</name>
<evidence type="ECO:0000256" key="8">
    <source>
        <dbReference type="ARBA" id="ARBA00023242"/>
    </source>
</evidence>
<sequence>MEEEETSLNPISLSDLLHRSRPVTGATFLPTGHPTPRPKPPPPATPSPSNPQTPKILKPFTHPSPLIGTLTLTTPPSCSNSSCLHFSDHSATVCCDILDFNLRIIGQTIRVLAWNFIPVKPHGGYLEIIRWCFDEIGTTKFNAFYLNSVLPTYEESIIIPRCLVYGILESVSPVTNVPCTANKTGTKNLNGFLAEVTVCECELCSSRDRVMSLDDLIGKHGKDHVFMKSKILYFCGSASVWYSVMSRLVGGTVLISGMKKKMVFLGEGKSLMMYVSTEKAIIHIPMSVTCKNGGNGRNDTVREKGMCSVYTGSVTAMYMQGMVVELDQKVLLLLTDNQLSMPHSLRIGAIVTVRNFHIEDPKFSWTKVTIFGSCYKTSIRVNVFSPIESGCYQVLQSRSLLRKFIESLQFSARLWVLLVVSSFRKKFAGVLSETEILGSKHMEGLVQKYSSSSLPLSVFRFRHGVLSEYCLHDLCGCGKEIDYSYPKLVVPISNLISKCEDMYIKSLYEMNRQYSSIVCGGKSHDQPFRKILKSDDMNIVFLGNLRVSEHSGKLQLNDATGSVDVVIPDLPSVWSVKDIYEINEFDVVMEGFPRNLEHLELLNNDPFACGNIFNHFHFPRRKNININIYIHCYMKDAKSRNHILRPSVDMEENLTELESGLFHLLLLVHKFPVQQKFPGDYVVSNNSSVYAEAIILPWNLAHHNNEIDLIDSYVDKNRCDLSCHREIPCTIDCRVHCEKSTINSGNLLNCTTAAKKVLLEFKSDSFSKFESLRIGGYYLTKHHYNGLVCTAKGSDKVSVGSKSHLWNVSFSADEAGPTIAQSVDIYLHLSPDHLSFFEVKLRELKQDLIIQPINSIKVTSAPTQSGAFGVNLPTGNLLSVQGRVMAVHRSDQIRPFTRAHPRIVPRVSSVCIHVLVDRNIVKISSSLSEHSYPTGFGPGVKANFHRVLLTAGGGVFKLTPASFIEIDSIIIDDDQCSNERDITSVTSVVGTTTSLLTGPAVLISEMTHFSDRKKMRLHCKVVSVYILVMEKTSEFLQSSKVNSCVNFPLAGFIMDDGSSSCCCWADTETAMTLLGSHKWSPHKRTKRSSYKPDKKLEACGYSMSRMSDILNQNGRVVIKNHGSVFDSCLDAAVSVDSDGALKESDEQFLKALILQACCSNTWNVVGSVLDSEALKQIEEQLQRLDMMMKLPFVNIWASEVSHLDTLNEGRKILQQLLKSEC</sequence>
<evidence type="ECO:0000256" key="9">
    <source>
        <dbReference type="SAM" id="MobiDB-lite"/>
    </source>
</evidence>
<organism evidence="11 12">
    <name type="scientific">Helianthus annuus</name>
    <name type="common">Common sunflower</name>
    <dbReference type="NCBI Taxonomy" id="4232"/>
    <lineage>
        <taxon>Eukaryota</taxon>
        <taxon>Viridiplantae</taxon>
        <taxon>Streptophyta</taxon>
        <taxon>Embryophyta</taxon>
        <taxon>Tracheophyta</taxon>
        <taxon>Spermatophyta</taxon>
        <taxon>Magnoliopsida</taxon>
        <taxon>eudicotyledons</taxon>
        <taxon>Gunneridae</taxon>
        <taxon>Pentapetalae</taxon>
        <taxon>asterids</taxon>
        <taxon>campanulids</taxon>
        <taxon>Asterales</taxon>
        <taxon>Asteraceae</taxon>
        <taxon>Asteroideae</taxon>
        <taxon>Heliantheae alliance</taxon>
        <taxon>Heliantheae</taxon>
        <taxon>Helianthus</taxon>
    </lineage>
</organism>
<feature type="compositionally biased region" description="Pro residues" evidence="9">
    <location>
        <begin position="33"/>
        <end position="51"/>
    </location>
</feature>
<keyword evidence="12" id="KW-1185">Reference proteome</keyword>
<keyword evidence="5" id="KW-0158">Chromosome</keyword>
<dbReference type="PANTHER" id="PTHR14865">
    <property type="entry name" value="CST COMPLEX SUBUNIT CTC1"/>
    <property type="match status" value="1"/>
</dbReference>
<dbReference type="Proteomes" id="UP000215914">
    <property type="component" value="Chromosome 9"/>
</dbReference>
<dbReference type="GO" id="GO:0042162">
    <property type="term" value="F:telomeric DNA binding"/>
    <property type="evidence" value="ECO:0000318"/>
    <property type="project" value="GO_Central"/>
</dbReference>
<proteinExistence type="inferred from homology"/>
<dbReference type="OMA" id="IILNACW"/>
<dbReference type="GO" id="GO:0003697">
    <property type="term" value="F:single-stranded DNA binding"/>
    <property type="evidence" value="ECO:0000318"/>
    <property type="project" value="GO_Central"/>
</dbReference>
<evidence type="ECO:0000256" key="4">
    <source>
        <dbReference type="ARBA" id="ARBA00016175"/>
    </source>
</evidence>
<evidence type="ECO:0000313" key="11">
    <source>
        <dbReference type="EMBL" id="OTG16139.1"/>
    </source>
</evidence>
<reference evidence="11" key="2">
    <citation type="submission" date="2017-02" db="EMBL/GenBank/DDBJ databases">
        <title>Sunflower complete genome.</title>
        <authorList>
            <person name="Langlade N."/>
            <person name="Munos S."/>
        </authorList>
    </citation>
    <scope>NUCLEOTIDE SEQUENCE [LARGE SCALE GENOMIC DNA]</scope>
    <source>
        <tissue evidence="11">Leaves</tissue>
    </source>
</reference>
<dbReference type="InterPro" id="IPR028262">
    <property type="entry name" value="CTC1_plant"/>
</dbReference>
<evidence type="ECO:0000313" key="12">
    <source>
        <dbReference type="Proteomes" id="UP000215914"/>
    </source>
</evidence>
<evidence type="ECO:0000256" key="1">
    <source>
        <dbReference type="ARBA" id="ARBA00004123"/>
    </source>
</evidence>